<evidence type="ECO:0000256" key="1">
    <source>
        <dbReference type="ARBA" id="ARBA00023054"/>
    </source>
</evidence>
<dbReference type="EMBL" id="CAEY01000762">
    <property type="status" value="NOT_ANNOTATED_CDS"/>
    <property type="molecule type" value="Genomic_DNA"/>
</dbReference>
<reference evidence="5" key="1">
    <citation type="submission" date="2011-08" db="EMBL/GenBank/DDBJ databases">
        <authorList>
            <person name="Rombauts S."/>
        </authorList>
    </citation>
    <scope>NUCLEOTIDE SEQUENCE</scope>
    <source>
        <strain evidence="5">London</strain>
    </source>
</reference>
<evidence type="ECO:0008006" key="6">
    <source>
        <dbReference type="Google" id="ProtNLM"/>
    </source>
</evidence>
<sequence length="509" mass="58902">MGYLAKHISLEQEKHALRRKLDNLEGEYEGRVSEYQADLTALKKELNDQQTTLKQYEREKGKMVQELMEQNHRLTTELKQASESEEQLSNQLLSLREQFNARRSNLNDHVAQMEGLREEIILLSKRKSDLEKRISALNEEREQISLALEESNERILMLEKTNQDQTITINNLQRELEEARVINDQLKHKMDHYGSTTNTPNCNGTGNGGGQPTSLYNEIEMSSSSSIEDDLKSNLNLDEDICDYSKDLDENWKNGQELSELYHELRRMCQDLHRRRENSGHFNSTGDSGIPATPEDINCNHVRPGMISAAFKEYKQLLEEMDDLPCVSCQSIASERLQLEKMAKEAVERDDEIKRKNDELMKMATQMTILETELKAVKEERDYLKESVDTDGVMGKDELVKRAWELRDQAVARKNAVEIELAKTRIECMHINSQLMEAIQQKITLSQQLEQWQVDMQSLLDEQLKNKLSSQEKEEKRRQAESRNLSPISASTPSLVNKTKLLRLFRTAN</sequence>
<evidence type="ECO:0000256" key="3">
    <source>
        <dbReference type="SAM" id="MobiDB-lite"/>
    </source>
</evidence>
<feature type="compositionally biased region" description="Basic and acidic residues" evidence="3">
    <location>
        <begin position="466"/>
        <end position="481"/>
    </location>
</feature>
<dbReference type="Proteomes" id="UP000015104">
    <property type="component" value="Unassembled WGS sequence"/>
</dbReference>
<feature type="coiled-coil region" evidence="2">
    <location>
        <begin position="339"/>
        <end position="387"/>
    </location>
</feature>
<dbReference type="eggNOG" id="ENOG502QUA9">
    <property type="taxonomic scope" value="Eukaryota"/>
</dbReference>
<dbReference type="HOGENOM" id="CLU_029068_2_0_1"/>
<protein>
    <recommendedName>
        <fullName evidence="6">Bicaudal D-related protein homolog</fullName>
    </recommendedName>
</protein>
<reference evidence="4" key="2">
    <citation type="submission" date="2015-06" db="UniProtKB">
        <authorList>
            <consortium name="EnsemblMetazoa"/>
        </authorList>
    </citation>
    <scope>IDENTIFICATION</scope>
</reference>
<dbReference type="PANTHER" id="PTHR32123">
    <property type="entry name" value="BICD FAMILY-LIKE CARGO ADAPTER"/>
    <property type="match status" value="1"/>
</dbReference>
<evidence type="ECO:0000256" key="2">
    <source>
        <dbReference type="SAM" id="Coils"/>
    </source>
</evidence>
<feature type="compositionally biased region" description="Polar residues" evidence="3">
    <location>
        <begin position="482"/>
        <end position="492"/>
    </location>
</feature>
<dbReference type="EnsemblMetazoa" id="tetur29g01350.1">
    <property type="protein sequence ID" value="tetur29g01350.1"/>
    <property type="gene ID" value="tetur29g01350"/>
</dbReference>
<keyword evidence="5" id="KW-1185">Reference proteome</keyword>
<keyword evidence="1 2" id="KW-0175">Coiled coil</keyword>
<dbReference type="InterPro" id="IPR051149">
    <property type="entry name" value="Spindly/BICDR_Dynein_Adapter"/>
</dbReference>
<name>T1L064_TETUR</name>
<dbReference type="STRING" id="32264.T1L064"/>
<evidence type="ECO:0000313" key="4">
    <source>
        <dbReference type="EnsemblMetazoa" id="tetur29g01350.1"/>
    </source>
</evidence>
<organism evidence="4 5">
    <name type="scientific">Tetranychus urticae</name>
    <name type="common">Two-spotted spider mite</name>
    <dbReference type="NCBI Taxonomy" id="32264"/>
    <lineage>
        <taxon>Eukaryota</taxon>
        <taxon>Metazoa</taxon>
        <taxon>Ecdysozoa</taxon>
        <taxon>Arthropoda</taxon>
        <taxon>Chelicerata</taxon>
        <taxon>Arachnida</taxon>
        <taxon>Acari</taxon>
        <taxon>Acariformes</taxon>
        <taxon>Trombidiformes</taxon>
        <taxon>Prostigmata</taxon>
        <taxon>Eleutherengona</taxon>
        <taxon>Raphignathae</taxon>
        <taxon>Tetranychoidea</taxon>
        <taxon>Tetranychidae</taxon>
        <taxon>Tetranychus</taxon>
    </lineage>
</organism>
<accession>T1L064</accession>
<evidence type="ECO:0000313" key="5">
    <source>
        <dbReference type="Proteomes" id="UP000015104"/>
    </source>
</evidence>
<feature type="coiled-coil region" evidence="2">
    <location>
        <begin position="7"/>
        <end position="189"/>
    </location>
</feature>
<feature type="region of interest" description="Disordered" evidence="3">
    <location>
        <begin position="466"/>
        <end position="492"/>
    </location>
</feature>
<proteinExistence type="predicted"/>
<dbReference type="AlphaFoldDB" id="T1L064"/>
<dbReference type="PANTHER" id="PTHR32123:SF13">
    <property type="entry name" value="BICAUDAL D-RELATED PROTEIN HOMOLOG"/>
    <property type="match status" value="1"/>
</dbReference>